<sequence>MIKIYLAGRPDSSSYVFGNRNIEREDFPISNIFYRYKHHRTGWLSSENIEVCEQYSWSGSCVTLKATGVYEGYSLTHQHVYFNKYNDGVPLVLVLFFSSRNNVVNKFYRLSNVKNDLGKGRNIEELDDLTTEENLLNALIEENDKIDTILTYDIGLTEGNSEDKSSYNGNKIKLTKLESNLENEDDIKNVLKAVEGNVYRIYRHTSKPLRKANKFCYIYKKQVLMNENKQPIKDLMSKNYNLTVYFGVVNKPLLVEFYQQNNDKANKLYYYLNESSDGTEYWDVIKTGSVLDVEFTDDTIYEQLTSNNYDKLLKLLEKLKNKFTKTIFFMLDAQEYPYQKIEIGMVFDDHIKYNMINDNMITVEEKNDDSVKCITSKRFKVFEHDFRQIVSSMYKNELAELKFIIPNGKDKHTLVNLYKDVDAKEMDSLMCTKGKNNSKLYTYFYGHDPRILLICYNGLVYRPKDLYEYEFKWVKEKDVNSCFCNEDNNGLLNTLTNIISFLTVVNLNEKPDPGSKNKTYDVHKFGDQKIQITVNVGESVGCYKVYVHEPNKEGYRLGNIEYRDHMDQLKGKISYEQKWNAYGYLGRVIVYYYNRDEEYRYPLLVVLEFKNNHKSIFKQYQLTSSDYKWSPTYGFDLNGKQLLPELYTLNKKYNLKEAEDHESECLGRNKHIRAIIGTVVPTTLVTGGIAEEVVESSKTPIELSLNGKSSKNKYDYNKSGNEGIYTTKDGFGFCSIKLPGGCCKSDLIWQAIGIYEYADKVIVDGNDSETTFVKIFSVNGDRKLLIRDESNEWDEFNSHDRVPVVFSLNSPYNQHSDQQFCGDIRMYKAKEYCHFIEAFEITNSENFTIWKAYNDDFAWKIVANGALNTTKTYKLSIFLESGEIIHYMKRRGIWEITTNQGVLNLEVPSTFEYSHSVNGNMIIYTARYDFVFVIVKMGHSILWKSSNETGFVKKAAIILDEYSSVPDTVLLFFVNGFIKHLTMMDAGWTEIEPSIVLNIDEKYSKNEYRYIVYNKAEHFVPIGRLLFRGVRTTKGWFHPSDVDIWIGKTSKQYAKSVMIISSGKEKYMLLLLVDDHYKLFFKSDRITTWTDYTHYPFAIGDLKLLGYDLSHLKPVPKDEPEEVSEVTLPETVPESGLWSRNLIDLDITKMFNFAGYTIEYKDGKVIFKARFQYLFKLVLRQNEILWKPKIEGEYPYKVVYKEIDNIPKIKVYLPDDNGIVPHPKPALKFDPTKIEVQVVNYKAGDKKVEDELSHKSSNRFSWQVTEPVTHFNPKPP</sequence>
<gene>
    <name evidence="1" type="ORF">MACK_001184</name>
</gene>
<accession>A0A976MC00</accession>
<name>A0A976MC00_THEOR</name>
<proteinExistence type="predicted"/>
<dbReference type="AlphaFoldDB" id="A0A976MC00"/>
<evidence type="ECO:0000313" key="1">
    <source>
        <dbReference type="EMBL" id="UKK01831.2"/>
    </source>
</evidence>
<organism evidence="1 2">
    <name type="scientific">Theileria orientalis</name>
    <dbReference type="NCBI Taxonomy" id="68886"/>
    <lineage>
        <taxon>Eukaryota</taxon>
        <taxon>Sar</taxon>
        <taxon>Alveolata</taxon>
        <taxon>Apicomplexa</taxon>
        <taxon>Aconoidasida</taxon>
        <taxon>Piroplasmida</taxon>
        <taxon>Theileriidae</taxon>
        <taxon>Theileria</taxon>
    </lineage>
</organism>
<evidence type="ECO:0000313" key="2">
    <source>
        <dbReference type="Proteomes" id="UP000244811"/>
    </source>
</evidence>
<protein>
    <submittedName>
        <fullName evidence="1">Uncharacterized protein</fullName>
    </submittedName>
</protein>
<dbReference type="Proteomes" id="UP000244811">
    <property type="component" value="Chromosome 2"/>
</dbReference>
<reference evidence="1" key="1">
    <citation type="submission" date="2022-07" db="EMBL/GenBank/DDBJ databases">
        <title>Evaluation of T. orientalis genome assembly methods using nanopore sequencing and analysis of variation between genomes.</title>
        <authorList>
            <person name="Yam J."/>
            <person name="Micallef M.L."/>
            <person name="Liu M."/>
            <person name="Djordjevic S.P."/>
            <person name="Bogema D.R."/>
            <person name="Jenkins C."/>
        </authorList>
    </citation>
    <scope>NUCLEOTIDE SEQUENCE</scope>
    <source>
        <strain evidence="1">Goon Nure</strain>
    </source>
</reference>
<dbReference type="EMBL" id="CP056071">
    <property type="protein sequence ID" value="UKK01831.2"/>
    <property type="molecule type" value="Genomic_DNA"/>
</dbReference>